<name>A0A3N4I1G4_ASCIM</name>
<feature type="domain" description="Srp40 C-terminal" evidence="1">
    <location>
        <begin position="1"/>
        <end position="53"/>
    </location>
</feature>
<gene>
    <name evidence="2" type="ORF">BJ508DRAFT_211291</name>
</gene>
<dbReference type="EMBL" id="ML119701">
    <property type="protein sequence ID" value="RPA79226.1"/>
    <property type="molecule type" value="Genomic_DNA"/>
</dbReference>
<dbReference type="GO" id="GO:0005654">
    <property type="term" value="C:nucleoplasm"/>
    <property type="evidence" value="ECO:0007669"/>
    <property type="project" value="TreeGrafter"/>
</dbReference>
<accession>A0A3N4I1G4</accession>
<dbReference type="PANTHER" id="PTHR23216:SF1">
    <property type="entry name" value="NUCLEOLAR AND COILED-BODY PHOSPHOPROTEIN 1"/>
    <property type="match status" value="1"/>
</dbReference>
<reference evidence="2 3" key="1">
    <citation type="journal article" date="2018" name="Nat. Ecol. Evol.">
        <title>Pezizomycetes genomes reveal the molecular basis of ectomycorrhizal truffle lifestyle.</title>
        <authorList>
            <person name="Murat C."/>
            <person name="Payen T."/>
            <person name="Noel B."/>
            <person name="Kuo A."/>
            <person name="Morin E."/>
            <person name="Chen J."/>
            <person name="Kohler A."/>
            <person name="Krizsan K."/>
            <person name="Balestrini R."/>
            <person name="Da Silva C."/>
            <person name="Montanini B."/>
            <person name="Hainaut M."/>
            <person name="Levati E."/>
            <person name="Barry K.W."/>
            <person name="Belfiori B."/>
            <person name="Cichocki N."/>
            <person name="Clum A."/>
            <person name="Dockter R.B."/>
            <person name="Fauchery L."/>
            <person name="Guy J."/>
            <person name="Iotti M."/>
            <person name="Le Tacon F."/>
            <person name="Lindquist E.A."/>
            <person name="Lipzen A."/>
            <person name="Malagnac F."/>
            <person name="Mello A."/>
            <person name="Molinier V."/>
            <person name="Miyauchi S."/>
            <person name="Poulain J."/>
            <person name="Riccioni C."/>
            <person name="Rubini A."/>
            <person name="Sitrit Y."/>
            <person name="Splivallo R."/>
            <person name="Traeger S."/>
            <person name="Wang M."/>
            <person name="Zifcakova L."/>
            <person name="Wipf D."/>
            <person name="Zambonelli A."/>
            <person name="Paolocci F."/>
            <person name="Nowrousian M."/>
            <person name="Ottonello S."/>
            <person name="Baldrian P."/>
            <person name="Spatafora J.W."/>
            <person name="Henrissat B."/>
            <person name="Nagy L.G."/>
            <person name="Aury J.M."/>
            <person name="Wincker P."/>
            <person name="Grigoriev I.V."/>
            <person name="Bonfante P."/>
            <person name="Martin F.M."/>
        </authorList>
    </citation>
    <scope>NUCLEOTIDE SEQUENCE [LARGE SCALE GENOMIC DNA]</scope>
    <source>
        <strain evidence="2 3">RN42</strain>
    </source>
</reference>
<dbReference type="InterPro" id="IPR039191">
    <property type="entry name" value="Nopp140-like"/>
</dbReference>
<proteinExistence type="predicted"/>
<dbReference type="InterPro" id="IPR007718">
    <property type="entry name" value="Srp40_C"/>
</dbReference>
<evidence type="ECO:0000313" key="3">
    <source>
        <dbReference type="Proteomes" id="UP000275078"/>
    </source>
</evidence>
<dbReference type="AlphaFoldDB" id="A0A3N4I1G4"/>
<protein>
    <recommendedName>
        <fullName evidence="1">Srp40 C-terminal domain-containing protein</fullName>
    </recommendedName>
</protein>
<feature type="non-terminal residue" evidence="2">
    <location>
        <position position="1"/>
    </location>
</feature>
<dbReference type="GO" id="GO:0005730">
    <property type="term" value="C:nucleolus"/>
    <property type="evidence" value="ECO:0007669"/>
    <property type="project" value="InterPro"/>
</dbReference>
<dbReference type="Proteomes" id="UP000275078">
    <property type="component" value="Unassembled WGS sequence"/>
</dbReference>
<evidence type="ECO:0000313" key="2">
    <source>
        <dbReference type="EMBL" id="RPA79226.1"/>
    </source>
</evidence>
<dbReference type="STRING" id="1160509.A0A3N4I1G4"/>
<keyword evidence="3" id="KW-1185">Reference proteome</keyword>
<evidence type="ECO:0000259" key="1">
    <source>
        <dbReference type="Pfam" id="PF05022"/>
    </source>
</evidence>
<dbReference type="PANTHER" id="PTHR23216">
    <property type="entry name" value="NUCLEOLAR AND COILED-BODY PHOSPHOPROTEIN 1"/>
    <property type="match status" value="1"/>
</dbReference>
<sequence>DNSYKGGAGGFGDKASADLIVTRGKGFTKEKNKKKRGSYRGGSITDEVKSFKFED</sequence>
<organism evidence="2 3">
    <name type="scientific">Ascobolus immersus RN42</name>
    <dbReference type="NCBI Taxonomy" id="1160509"/>
    <lineage>
        <taxon>Eukaryota</taxon>
        <taxon>Fungi</taxon>
        <taxon>Dikarya</taxon>
        <taxon>Ascomycota</taxon>
        <taxon>Pezizomycotina</taxon>
        <taxon>Pezizomycetes</taxon>
        <taxon>Pezizales</taxon>
        <taxon>Ascobolaceae</taxon>
        <taxon>Ascobolus</taxon>
    </lineage>
</organism>
<dbReference type="Pfam" id="PF05022">
    <property type="entry name" value="SRP40_C"/>
    <property type="match status" value="1"/>
</dbReference>